<dbReference type="Proteomes" id="UP000245647">
    <property type="component" value="Unassembled WGS sequence"/>
</dbReference>
<dbReference type="PANTHER" id="PTHR11654">
    <property type="entry name" value="OLIGOPEPTIDE TRANSPORTER-RELATED"/>
    <property type="match status" value="1"/>
</dbReference>
<evidence type="ECO:0000313" key="9">
    <source>
        <dbReference type="Proteomes" id="UP000245647"/>
    </source>
</evidence>
<dbReference type="InterPro" id="IPR000109">
    <property type="entry name" value="POT_fam"/>
</dbReference>
<evidence type="ECO:0000256" key="5">
    <source>
        <dbReference type="ARBA" id="ARBA00023136"/>
    </source>
</evidence>
<evidence type="ECO:0000256" key="4">
    <source>
        <dbReference type="ARBA" id="ARBA00022989"/>
    </source>
</evidence>
<evidence type="ECO:0000256" key="3">
    <source>
        <dbReference type="ARBA" id="ARBA00022692"/>
    </source>
</evidence>
<dbReference type="Pfam" id="PF00854">
    <property type="entry name" value="PTR2"/>
    <property type="match status" value="1"/>
</dbReference>
<feature type="transmembrane region" description="Helical" evidence="7">
    <location>
        <begin position="27"/>
        <end position="45"/>
    </location>
</feature>
<sequence>MPEITKRNVRLPLSIPFIIANEGAERFSFYGMRSILATFLVAQFFNPSMNPSMQAVAEAKANEATHFFVSLAYALPFVGGIAADWFFGKYKVILYISVVYCFGHLFLALFEDDLTWFQYGLVLIAIGAGGIKSCVSANLGDQFDESNSHLMSKIYGWFYFSINAGSVLSTILIPLIYANYGAKWAFGVPGIFMALATVVFFAGRKRYKRVPPSGINRNNFVFISVYAFFNRSKKVKGQLWLDVAKQKFVPGKVEDVKSVYRILALFCFIPVFWSMWDQNLSEWVLQATKLDRHVLGFELLPEQIQTVNPFFLLVFIPIFNYCVYPLLDKAGLKTTPLRRIGAGLVLTALSFVIIAFLQTAIDEGRHPTVWWQIAAYIILSAAEVLVSITGLEYAYTNAPKSMKSTMTALWLLTTALGNLFTAFVNSSISNGGFFSRLEGATYYWFFIGLLSVTIVIYLLVSPFLDEKKPSTEPSDEDELLVASQAHGQ</sequence>
<feature type="transmembrane region" description="Helical" evidence="7">
    <location>
        <begin position="92"/>
        <end position="110"/>
    </location>
</feature>
<feature type="transmembrane region" description="Helical" evidence="7">
    <location>
        <begin position="65"/>
        <end position="87"/>
    </location>
</feature>
<feature type="transmembrane region" description="Helical" evidence="7">
    <location>
        <begin position="310"/>
        <end position="327"/>
    </location>
</feature>
<evidence type="ECO:0000256" key="2">
    <source>
        <dbReference type="ARBA" id="ARBA00005982"/>
    </source>
</evidence>
<evidence type="ECO:0000256" key="6">
    <source>
        <dbReference type="SAM" id="MobiDB-lite"/>
    </source>
</evidence>
<dbReference type="OrthoDB" id="9772725at2"/>
<organism evidence="8 9">
    <name type="scientific">Pararcticibacter amylolyticus</name>
    <dbReference type="NCBI Taxonomy" id="2173175"/>
    <lineage>
        <taxon>Bacteria</taxon>
        <taxon>Pseudomonadati</taxon>
        <taxon>Bacteroidota</taxon>
        <taxon>Sphingobacteriia</taxon>
        <taxon>Sphingobacteriales</taxon>
        <taxon>Sphingobacteriaceae</taxon>
        <taxon>Pararcticibacter</taxon>
    </lineage>
</organism>
<feature type="transmembrane region" description="Helical" evidence="7">
    <location>
        <begin position="407"/>
        <end position="428"/>
    </location>
</feature>
<feature type="region of interest" description="Disordered" evidence="6">
    <location>
        <begin position="469"/>
        <end position="488"/>
    </location>
</feature>
<keyword evidence="3 7" id="KW-0812">Transmembrane</keyword>
<feature type="transmembrane region" description="Helical" evidence="7">
    <location>
        <begin position="258"/>
        <end position="276"/>
    </location>
</feature>
<comment type="caution">
    <text evidence="8">The sequence shown here is derived from an EMBL/GenBank/DDBJ whole genome shotgun (WGS) entry which is preliminary data.</text>
</comment>
<proteinExistence type="inferred from homology"/>
<dbReference type="EMBL" id="QEAS01000003">
    <property type="protein sequence ID" value="PWG81840.1"/>
    <property type="molecule type" value="Genomic_DNA"/>
</dbReference>
<keyword evidence="4 7" id="KW-1133">Transmembrane helix</keyword>
<dbReference type="AlphaFoldDB" id="A0A2U2PKB5"/>
<dbReference type="Gene3D" id="1.20.1250.20">
    <property type="entry name" value="MFS general substrate transporter like domains"/>
    <property type="match status" value="2"/>
</dbReference>
<feature type="transmembrane region" description="Helical" evidence="7">
    <location>
        <begin position="116"/>
        <end position="135"/>
    </location>
</feature>
<feature type="transmembrane region" description="Helical" evidence="7">
    <location>
        <begin position="339"/>
        <end position="361"/>
    </location>
</feature>
<dbReference type="RefSeq" id="WP_109414781.1">
    <property type="nucleotide sequence ID" value="NZ_QEAS01000003.1"/>
</dbReference>
<dbReference type="CDD" id="cd17347">
    <property type="entry name" value="MFS_SLC15A1_2_like"/>
    <property type="match status" value="1"/>
</dbReference>
<dbReference type="SUPFAM" id="SSF103473">
    <property type="entry name" value="MFS general substrate transporter"/>
    <property type="match status" value="1"/>
</dbReference>
<name>A0A2U2PKB5_9SPHI</name>
<evidence type="ECO:0000256" key="7">
    <source>
        <dbReference type="SAM" id="Phobius"/>
    </source>
</evidence>
<protein>
    <submittedName>
        <fullName evidence="8">MFS transporter</fullName>
    </submittedName>
</protein>
<keyword evidence="5 7" id="KW-0472">Membrane</keyword>
<feature type="transmembrane region" description="Helical" evidence="7">
    <location>
        <begin position="373"/>
        <end position="395"/>
    </location>
</feature>
<accession>A0A2U2PKB5</accession>
<evidence type="ECO:0000313" key="8">
    <source>
        <dbReference type="EMBL" id="PWG81840.1"/>
    </source>
</evidence>
<dbReference type="GO" id="GO:0016020">
    <property type="term" value="C:membrane"/>
    <property type="evidence" value="ECO:0007669"/>
    <property type="project" value="UniProtKB-SubCell"/>
</dbReference>
<comment type="similarity">
    <text evidence="2">Belongs to the major facilitator superfamily. Proton-dependent oligopeptide transporter (POT/PTR) (TC 2.A.17) family.</text>
</comment>
<dbReference type="GO" id="GO:0022857">
    <property type="term" value="F:transmembrane transporter activity"/>
    <property type="evidence" value="ECO:0007669"/>
    <property type="project" value="InterPro"/>
</dbReference>
<comment type="subcellular location">
    <subcellularLocation>
        <location evidence="1">Membrane</location>
        <topology evidence="1">Multi-pass membrane protein</topology>
    </subcellularLocation>
</comment>
<evidence type="ECO:0000256" key="1">
    <source>
        <dbReference type="ARBA" id="ARBA00004141"/>
    </source>
</evidence>
<feature type="transmembrane region" description="Helical" evidence="7">
    <location>
        <begin position="184"/>
        <end position="203"/>
    </location>
</feature>
<feature type="transmembrane region" description="Helical" evidence="7">
    <location>
        <begin position="156"/>
        <end position="178"/>
    </location>
</feature>
<feature type="transmembrane region" description="Helical" evidence="7">
    <location>
        <begin position="440"/>
        <end position="460"/>
    </location>
</feature>
<gene>
    <name evidence="8" type="ORF">DDR33_05640</name>
</gene>
<dbReference type="InterPro" id="IPR036259">
    <property type="entry name" value="MFS_trans_sf"/>
</dbReference>
<reference evidence="8 9" key="1">
    <citation type="submission" date="2018-04" db="EMBL/GenBank/DDBJ databases">
        <title>Pedobacter chongqingensis sp. nov., isolated from a rottenly hemp rope.</title>
        <authorList>
            <person name="Cai Y."/>
        </authorList>
    </citation>
    <scope>NUCLEOTIDE SEQUENCE [LARGE SCALE GENOMIC DNA]</scope>
    <source>
        <strain evidence="8 9">FJ4-8</strain>
    </source>
</reference>
<keyword evidence="9" id="KW-1185">Reference proteome</keyword>